<dbReference type="Proteomes" id="UP001150217">
    <property type="component" value="Unassembled WGS sequence"/>
</dbReference>
<evidence type="ECO:0000313" key="2">
    <source>
        <dbReference type="Proteomes" id="UP001150217"/>
    </source>
</evidence>
<comment type="caution">
    <text evidence="1">The sequence shown here is derived from an EMBL/GenBank/DDBJ whole genome shotgun (WGS) entry which is preliminary data.</text>
</comment>
<keyword evidence="2" id="KW-1185">Reference proteome</keyword>
<gene>
    <name evidence="1" type="ORF">C8R41DRAFT_575609</name>
</gene>
<proteinExistence type="predicted"/>
<protein>
    <submittedName>
        <fullName evidence="1">Uncharacterized protein</fullName>
    </submittedName>
</protein>
<name>A0ABQ8V9W1_9AGAR</name>
<sequence length="105" mass="11649">MSTRYRTIMGIPAFFAFLETLLQQPKGHSVKFCAIQVLSSDPRSPYLDSNMSLCCRVVRHYAFQKPSLSCISGRLPDSLSPSTSPVNLVIDTAKSSLTFHDLIPL</sequence>
<reference evidence="1" key="1">
    <citation type="submission" date="2022-08" db="EMBL/GenBank/DDBJ databases">
        <title>A Global Phylogenomic Analysis of the Shiitake Genus Lentinula.</title>
        <authorList>
            <consortium name="DOE Joint Genome Institute"/>
            <person name="Sierra-Patev S."/>
            <person name="Min B."/>
            <person name="Naranjo-Ortiz M."/>
            <person name="Looney B."/>
            <person name="Konkel Z."/>
            <person name="Slot J.C."/>
            <person name="Sakamoto Y."/>
            <person name="Steenwyk J.L."/>
            <person name="Rokas A."/>
            <person name="Carro J."/>
            <person name="Camarero S."/>
            <person name="Ferreira P."/>
            <person name="Molpeceres G."/>
            <person name="Ruiz-Duenas F.J."/>
            <person name="Serrano A."/>
            <person name="Henrissat B."/>
            <person name="Drula E."/>
            <person name="Hughes K.W."/>
            <person name="Mata J.L."/>
            <person name="Ishikawa N.K."/>
            <person name="Vargas-Isla R."/>
            <person name="Ushijima S."/>
            <person name="Smith C.A."/>
            <person name="Ahrendt S."/>
            <person name="Andreopoulos W."/>
            <person name="He G."/>
            <person name="Labutti K."/>
            <person name="Lipzen A."/>
            <person name="Ng V."/>
            <person name="Riley R."/>
            <person name="Sandor L."/>
            <person name="Barry K."/>
            <person name="Martinez A.T."/>
            <person name="Xiao Y."/>
            <person name="Gibbons J.G."/>
            <person name="Terashima K."/>
            <person name="Grigoriev I.V."/>
            <person name="Hibbett D.S."/>
        </authorList>
    </citation>
    <scope>NUCLEOTIDE SEQUENCE</scope>
    <source>
        <strain evidence="1">RHP3577 ss4</strain>
    </source>
</reference>
<dbReference type="EMBL" id="JANVFT010000080">
    <property type="protein sequence ID" value="KAJ4473467.1"/>
    <property type="molecule type" value="Genomic_DNA"/>
</dbReference>
<evidence type="ECO:0000313" key="1">
    <source>
        <dbReference type="EMBL" id="KAJ4473467.1"/>
    </source>
</evidence>
<accession>A0ABQ8V9W1</accession>
<organism evidence="1 2">
    <name type="scientific">Lentinula lateritia</name>
    <dbReference type="NCBI Taxonomy" id="40482"/>
    <lineage>
        <taxon>Eukaryota</taxon>
        <taxon>Fungi</taxon>
        <taxon>Dikarya</taxon>
        <taxon>Basidiomycota</taxon>
        <taxon>Agaricomycotina</taxon>
        <taxon>Agaricomycetes</taxon>
        <taxon>Agaricomycetidae</taxon>
        <taxon>Agaricales</taxon>
        <taxon>Marasmiineae</taxon>
        <taxon>Omphalotaceae</taxon>
        <taxon>Lentinula</taxon>
    </lineage>
</organism>